<name>A0ABU3YZE1_9EURY</name>
<accession>A0ABU3YZE1</accession>
<gene>
    <name evidence="1" type="ORF">HL657_01800</name>
</gene>
<sequence>MQGIRILIAAALILPAISTAAPVSSAGGSTNWLDTFDEWVTPRDMSMYNKPVVPEEPKRPGPELVEKYPGLILLDENVTFPDAGCVVAPGLPSGPAMHVVMTDPAYFSPVPPASRPNLTSLPPLRKYDLVTADPAAFVADAGSGGPVTLRLPGGEFVLDLEPVPGPVAEGARAFVKNESGTFAVALPSTWRFEGTVAGEPGSSAAFTVGTDVILGTVRCGSTSLVIDQAGTADVDGERRIVHVIYDERDVIPRFRPLAVDRCVPPDGDGGSPEATGARVASLAKSLIDAMGPGRA</sequence>
<comment type="caution">
    <text evidence="1">The sequence shown here is derived from an EMBL/GenBank/DDBJ whole genome shotgun (WGS) entry which is preliminary data.</text>
</comment>
<evidence type="ECO:0008006" key="3">
    <source>
        <dbReference type="Google" id="ProtNLM"/>
    </source>
</evidence>
<proteinExistence type="predicted"/>
<protein>
    <recommendedName>
        <fullName evidence="3">DUF3821 domain-containing protein</fullName>
    </recommendedName>
</protein>
<organism evidence="1 2">
    <name type="scientific">Methanoculleus nereidis</name>
    <dbReference type="NCBI Taxonomy" id="2735141"/>
    <lineage>
        <taxon>Archaea</taxon>
        <taxon>Methanobacteriati</taxon>
        <taxon>Methanobacteriota</taxon>
        <taxon>Stenosarchaea group</taxon>
        <taxon>Methanomicrobia</taxon>
        <taxon>Methanomicrobiales</taxon>
        <taxon>Methanomicrobiaceae</taxon>
        <taxon>Methanoculleus</taxon>
    </lineage>
</organism>
<keyword evidence="2" id="KW-1185">Reference proteome</keyword>
<evidence type="ECO:0000313" key="2">
    <source>
        <dbReference type="Proteomes" id="UP001273768"/>
    </source>
</evidence>
<dbReference type="Proteomes" id="UP001273768">
    <property type="component" value="Unassembled WGS sequence"/>
</dbReference>
<dbReference type="EMBL" id="JABFFQ010000001">
    <property type="protein sequence ID" value="MDV4341932.1"/>
    <property type="molecule type" value="Genomic_DNA"/>
</dbReference>
<evidence type="ECO:0000313" key="1">
    <source>
        <dbReference type="EMBL" id="MDV4341932.1"/>
    </source>
</evidence>
<reference evidence="1 2" key="1">
    <citation type="submission" date="2020-05" db="EMBL/GenBank/DDBJ databases">
        <title>Isolation and characterization of methanoarchaea from a cold seep at offshore SW Taiwan.</title>
        <authorList>
            <person name="Chen Y.-W."/>
            <person name="Chen S.-C."/>
            <person name="Lai M.-C."/>
        </authorList>
    </citation>
    <scope>NUCLEOTIDE SEQUENCE [LARGE SCALE GENOMIC DNA]</scope>
    <source>
        <strain evidence="1 2">YWC-01</strain>
    </source>
</reference>